<proteinExistence type="predicted"/>
<protein>
    <submittedName>
        <fullName evidence="1">Uncharacterized protein</fullName>
    </submittedName>
</protein>
<organism evidence="1 2">
    <name type="scientific">Helianthus annuus</name>
    <name type="common">Common sunflower</name>
    <dbReference type="NCBI Taxonomy" id="4232"/>
    <lineage>
        <taxon>Eukaryota</taxon>
        <taxon>Viridiplantae</taxon>
        <taxon>Streptophyta</taxon>
        <taxon>Embryophyta</taxon>
        <taxon>Tracheophyta</taxon>
        <taxon>Spermatophyta</taxon>
        <taxon>Magnoliopsida</taxon>
        <taxon>eudicotyledons</taxon>
        <taxon>Gunneridae</taxon>
        <taxon>Pentapetalae</taxon>
        <taxon>asterids</taxon>
        <taxon>campanulids</taxon>
        <taxon>Asterales</taxon>
        <taxon>Asteraceae</taxon>
        <taxon>Asteroideae</taxon>
        <taxon>Heliantheae alliance</taxon>
        <taxon>Heliantheae</taxon>
        <taxon>Helianthus</taxon>
    </lineage>
</organism>
<gene>
    <name evidence="1" type="ORF">HanXRQr2_Chr10g0440031</name>
</gene>
<sequence>MTIQGGCSSFFRLVGMGRLIPMRIGHHVGVTSPSYGGWASSIFEGVDDGATPHKFLLFNLFICLTFIV</sequence>
<accession>A0A9K3N468</accession>
<comment type="caution">
    <text evidence="1">The sequence shown here is derived from an EMBL/GenBank/DDBJ whole genome shotgun (WGS) entry which is preliminary data.</text>
</comment>
<keyword evidence="2" id="KW-1185">Reference proteome</keyword>
<dbReference type="Gramene" id="mRNA:HanXRQr2_Chr10g0440031">
    <property type="protein sequence ID" value="mRNA:HanXRQr2_Chr10g0440031"/>
    <property type="gene ID" value="HanXRQr2_Chr10g0440031"/>
</dbReference>
<dbReference type="EMBL" id="MNCJ02000325">
    <property type="protein sequence ID" value="KAF5786364.1"/>
    <property type="molecule type" value="Genomic_DNA"/>
</dbReference>
<dbReference type="AlphaFoldDB" id="A0A9K3N468"/>
<name>A0A9K3N468_HELAN</name>
<reference evidence="1" key="1">
    <citation type="journal article" date="2017" name="Nature">
        <title>The sunflower genome provides insights into oil metabolism, flowering and Asterid evolution.</title>
        <authorList>
            <person name="Badouin H."/>
            <person name="Gouzy J."/>
            <person name="Grassa C.J."/>
            <person name="Murat F."/>
            <person name="Staton S.E."/>
            <person name="Cottret L."/>
            <person name="Lelandais-Briere C."/>
            <person name="Owens G.L."/>
            <person name="Carrere S."/>
            <person name="Mayjonade B."/>
            <person name="Legrand L."/>
            <person name="Gill N."/>
            <person name="Kane N.C."/>
            <person name="Bowers J.E."/>
            <person name="Hubner S."/>
            <person name="Bellec A."/>
            <person name="Berard A."/>
            <person name="Berges H."/>
            <person name="Blanchet N."/>
            <person name="Boniface M.C."/>
            <person name="Brunel D."/>
            <person name="Catrice O."/>
            <person name="Chaidir N."/>
            <person name="Claudel C."/>
            <person name="Donnadieu C."/>
            <person name="Faraut T."/>
            <person name="Fievet G."/>
            <person name="Helmstetter N."/>
            <person name="King M."/>
            <person name="Knapp S.J."/>
            <person name="Lai Z."/>
            <person name="Le Paslier M.C."/>
            <person name="Lippi Y."/>
            <person name="Lorenzon L."/>
            <person name="Mandel J.R."/>
            <person name="Marage G."/>
            <person name="Marchand G."/>
            <person name="Marquand E."/>
            <person name="Bret-Mestries E."/>
            <person name="Morien E."/>
            <person name="Nambeesan S."/>
            <person name="Nguyen T."/>
            <person name="Pegot-Espagnet P."/>
            <person name="Pouilly N."/>
            <person name="Raftis F."/>
            <person name="Sallet E."/>
            <person name="Schiex T."/>
            <person name="Thomas J."/>
            <person name="Vandecasteele C."/>
            <person name="Vares D."/>
            <person name="Vear F."/>
            <person name="Vautrin S."/>
            <person name="Crespi M."/>
            <person name="Mangin B."/>
            <person name="Burke J.M."/>
            <person name="Salse J."/>
            <person name="Munos S."/>
            <person name="Vincourt P."/>
            <person name="Rieseberg L.H."/>
            <person name="Langlade N.B."/>
        </authorList>
    </citation>
    <scope>NUCLEOTIDE SEQUENCE</scope>
    <source>
        <tissue evidence="1">Leaves</tissue>
    </source>
</reference>
<evidence type="ECO:0000313" key="1">
    <source>
        <dbReference type="EMBL" id="KAF5786364.1"/>
    </source>
</evidence>
<reference evidence="1" key="2">
    <citation type="submission" date="2020-06" db="EMBL/GenBank/DDBJ databases">
        <title>Helianthus annuus Genome sequencing and assembly Release 2.</title>
        <authorList>
            <person name="Gouzy J."/>
            <person name="Langlade N."/>
            <person name="Munos S."/>
        </authorList>
    </citation>
    <scope>NUCLEOTIDE SEQUENCE</scope>
    <source>
        <tissue evidence="1">Leaves</tissue>
    </source>
</reference>
<evidence type="ECO:0000313" key="2">
    <source>
        <dbReference type="Proteomes" id="UP000215914"/>
    </source>
</evidence>
<dbReference type="Proteomes" id="UP000215914">
    <property type="component" value="Unassembled WGS sequence"/>
</dbReference>